<keyword evidence="3" id="KW-1185">Reference proteome</keyword>
<feature type="compositionally biased region" description="Basic and acidic residues" evidence="1">
    <location>
        <begin position="55"/>
        <end position="66"/>
    </location>
</feature>
<accession>B5HBW1</accession>
<dbReference type="HOGENOM" id="CLU_101801_0_0_11"/>
<dbReference type="Pfam" id="PF11188">
    <property type="entry name" value="DUF2975"/>
    <property type="match status" value="1"/>
</dbReference>
<dbReference type="EMBL" id="CM000950">
    <property type="protein sequence ID" value="EDY64322.1"/>
    <property type="molecule type" value="Genomic_DNA"/>
</dbReference>
<feature type="compositionally biased region" description="Basic and acidic residues" evidence="1">
    <location>
        <begin position="23"/>
        <end position="34"/>
    </location>
</feature>
<evidence type="ECO:0000256" key="1">
    <source>
        <dbReference type="SAM" id="MobiDB-lite"/>
    </source>
</evidence>
<evidence type="ECO:0000313" key="3">
    <source>
        <dbReference type="Proteomes" id="UP000002805"/>
    </source>
</evidence>
<evidence type="ECO:0000313" key="2">
    <source>
        <dbReference type="EMBL" id="EDY64322.1"/>
    </source>
</evidence>
<gene>
    <name evidence="2" type="ORF">SSDG_02644</name>
</gene>
<dbReference type="InterPro" id="IPR021354">
    <property type="entry name" value="DUF2975"/>
</dbReference>
<feature type="region of interest" description="Disordered" evidence="1">
    <location>
        <begin position="1"/>
        <end position="69"/>
    </location>
</feature>
<reference evidence="3" key="2">
    <citation type="submission" date="2009-10" db="EMBL/GenBank/DDBJ databases">
        <title>The genome sequence of Streptomyces pristinaespiralis strain ATCC 25486.</title>
        <authorList>
            <consortium name="The Broad Institute Genome Sequencing Platform"/>
            <consortium name="Broad Institute Microbial Sequencing Center"/>
            <person name="Fischbach M."/>
            <person name="Godfrey P."/>
            <person name="Ward D."/>
            <person name="Young S."/>
            <person name="Zeng Q."/>
            <person name="Koehrsen M."/>
            <person name="Alvarado L."/>
            <person name="Berlin A.M."/>
            <person name="Bochicchio J."/>
            <person name="Borenstein D."/>
            <person name="Chapman S.B."/>
            <person name="Chen Z."/>
            <person name="Engels R."/>
            <person name="Freedman E."/>
            <person name="Gellesch M."/>
            <person name="Goldberg J."/>
            <person name="Griggs A."/>
            <person name="Gujja S."/>
            <person name="Heilman E.R."/>
            <person name="Heiman D.I."/>
            <person name="Hepburn T.A."/>
            <person name="Howarth C."/>
            <person name="Jen D."/>
            <person name="Larson L."/>
            <person name="Lewis B."/>
            <person name="Mehta T."/>
            <person name="Park D."/>
            <person name="Pearson M."/>
            <person name="Richards J."/>
            <person name="Roberts A."/>
            <person name="Saif S."/>
            <person name="Shea T.D."/>
            <person name="Shenoy N."/>
            <person name="Sisk P."/>
            <person name="Stolte C."/>
            <person name="Sykes S.N."/>
            <person name="Thomson T."/>
            <person name="Walk T."/>
            <person name="White J."/>
            <person name="Yandava C."/>
            <person name="Straight P."/>
            <person name="Clardy J."/>
            <person name="Hung D."/>
            <person name="Kolter R."/>
            <person name="Mekalanos J."/>
            <person name="Walker S."/>
            <person name="Walsh C.T."/>
            <person name="Wieland-Brown L.C."/>
            <person name="Haas B."/>
            <person name="Nusbaum C."/>
            <person name="Birren B."/>
        </authorList>
    </citation>
    <scope>NUCLEOTIDE SEQUENCE [LARGE SCALE GENOMIC DNA]</scope>
    <source>
        <strain evidence="3">ATCC 25486 / DSM 40338 / CBS 914.69 / JCM 4507 / NBRC 13074 / NRRL 2958 / 5647</strain>
    </source>
</reference>
<proteinExistence type="predicted"/>
<dbReference type="Proteomes" id="UP000002805">
    <property type="component" value="Chromosome"/>
</dbReference>
<evidence type="ECO:0008006" key="4">
    <source>
        <dbReference type="Google" id="ProtNLM"/>
    </source>
</evidence>
<organism evidence="2 3">
    <name type="scientific">Streptomyces pristinaespiralis (strain ATCC 25486 / DSM 40338 / CBS 914.69 / JCM 4507 / KCC S-0507 / NBRC 13074 / NRRL 2958 / 5647)</name>
    <dbReference type="NCBI Taxonomy" id="457429"/>
    <lineage>
        <taxon>Bacteria</taxon>
        <taxon>Bacillati</taxon>
        <taxon>Actinomycetota</taxon>
        <taxon>Actinomycetes</taxon>
        <taxon>Kitasatosporales</taxon>
        <taxon>Streptomycetaceae</taxon>
        <taxon>Streptomyces</taxon>
    </lineage>
</organism>
<name>B5HBW1_STRE2</name>
<reference evidence="3" key="1">
    <citation type="submission" date="2008-02" db="EMBL/GenBank/DDBJ databases">
        <authorList>
            <consortium name="The Broad Institute Genome Sequencing Platform"/>
            <person name="Fischbach M."/>
            <person name="Ward D."/>
            <person name="Young S."/>
            <person name="Jaffe D."/>
            <person name="Gnerre S."/>
            <person name="Berlin A."/>
            <person name="Heiman D."/>
            <person name="Hepburn T."/>
            <person name="Sykes S."/>
            <person name="Alvarado L."/>
            <person name="Kodira C.D."/>
            <person name="Straight P."/>
            <person name="Clardy J."/>
            <person name="Hung D."/>
            <person name="Kolter R."/>
            <person name="Mekalanos J."/>
            <person name="Walker S."/>
            <person name="Walsh C.T."/>
            <person name="Lander E."/>
            <person name="Galagan J."/>
            <person name="Nusbaum C."/>
            <person name="Birren B."/>
        </authorList>
    </citation>
    <scope>NUCLEOTIDE SEQUENCE [LARGE SCALE GENOMIC DNA]</scope>
    <source>
        <strain evidence="3">ATCC 25486 / DSM 40338 / CBS 914.69 / JCM 4507 / NBRC 13074 / NRRL 2958 / 5647</strain>
    </source>
</reference>
<dbReference type="eggNOG" id="ENOG5031CCI">
    <property type="taxonomic scope" value="Bacteria"/>
</dbReference>
<dbReference type="AlphaFoldDB" id="B5HBW1"/>
<sequence>MLVLVRSPAGQADARRPRMSHAGRVDIRAGRDRPAFPGAADMTDGRAPPVGRGARPSDGRGRENHLPSRPATCHTYRISIDFHRSSIEGEAMGKLTVLALRAVIVALLAGSVFVQAVMVPLLAIDMRELDADVAHLRTPVLVIMVLGIVTVQVVLVCVWRLVTMVRRGTLFSHAAFRYVDIVIGAVVAAALLVFTLGVVLAPGEAVAPGIVLLVGGAGLAVLGVALVVLVMRMLLAQAVDRDVEAARMKAELDEVI</sequence>
<protein>
    <recommendedName>
        <fullName evidence="4">Transmembrane transporter</fullName>
    </recommendedName>
</protein>